<dbReference type="GO" id="GO:0005634">
    <property type="term" value="C:nucleus"/>
    <property type="evidence" value="ECO:0007669"/>
    <property type="project" value="TreeGrafter"/>
</dbReference>
<dbReference type="FunFam" id="3.90.1750.10:FF:000026">
    <property type="entry name" value="E3 ubiquitin-protein ligase HACE1"/>
    <property type="match status" value="1"/>
</dbReference>
<feature type="repeat" description="ANK" evidence="19">
    <location>
        <begin position="156"/>
        <end position="181"/>
    </location>
</feature>
<evidence type="ECO:0000256" key="13">
    <source>
        <dbReference type="ARBA" id="ARBA00023136"/>
    </source>
</evidence>
<keyword evidence="7" id="KW-0808">Transferase</keyword>
<evidence type="ECO:0000313" key="22">
    <source>
        <dbReference type="Ensembl" id="ENSCCRP00020039041.1"/>
    </source>
</evidence>
<dbReference type="SUPFAM" id="SSF56204">
    <property type="entry name" value="Hect, E3 ligase catalytic domain"/>
    <property type="match status" value="1"/>
</dbReference>
<feature type="domain" description="HECT" evidence="21">
    <location>
        <begin position="525"/>
        <end position="860"/>
    </location>
</feature>
<evidence type="ECO:0000256" key="8">
    <source>
        <dbReference type="ARBA" id="ARBA00022737"/>
    </source>
</evidence>
<dbReference type="EC" id="2.3.2.26" evidence="5"/>
<comment type="catalytic activity">
    <reaction evidence="1">
        <text>S-ubiquitinyl-[E2 ubiquitin-conjugating enzyme]-L-cysteine + [acceptor protein]-L-lysine = [E2 ubiquitin-conjugating enzyme]-L-cysteine + N(6)-ubiquitinyl-[acceptor protein]-L-lysine.</text>
        <dbReference type="EC" id="2.3.2.26"/>
    </reaction>
</comment>
<dbReference type="Proteomes" id="UP000694701">
    <property type="component" value="Unplaced"/>
</dbReference>
<keyword evidence="13" id="KW-0472">Membrane</keyword>
<feature type="repeat" description="ANK" evidence="19">
    <location>
        <begin position="101"/>
        <end position="133"/>
    </location>
</feature>
<evidence type="ECO:0000256" key="10">
    <source>
        <dbReference type="ARBA" id="ARBA00022824"/>
    </source>
</evidence>
<evidence type="ECO:0000256" key="14">
    <source>
        <dbReference type="ARBA" id="ARBA00023306"/>
    </source>
</evidence>
<dbReference type="PROSITE" id="PS50237">
    <property type="entry name" value="HECT"/>
    <property type="match status" value="1"/>
</dbReference>
<evidence type="ECO:0000256" key="1">
    <source>
        <dbReference type="ARBA" id="ARBA00000885"/>
    </source>
</evidence>
<evidence type="ECO:0000256" key="12">
    <source>
        <dbReference type="ARBA" id="ARBA00023043"/>
    </source>
</evidence>
<dbReference type="InterPro" id="IPR036770">
    <property type="entry name" value="Ankyrin_rpt-contain_sf"/>
</dbReference>
<dbReference type="AlphaFoldDB" id="A0A8C2EII2"/>
<dbReference type="InterPro" id="IPR002110">
    <property type="entry name" value="Ankyrin_rpt"/>
</dbReference>
<accession>A0A8C2EII2</accession>
<dbReference type="FunFam" id="3.90.1750.10:FF:000019">
    <property type="entry name" value="E3 ubiquitin-protein ligase HACE1 isoform X1"/>
    <property type="match status" value="1"/>
</dbReference>
<evidence type="ECO:0000256" key="2">
    <source>
        <dbReference type="ARBA" id="ARBA00004240"/>
    </source>
</evidence>
<dbReference type="Gene3D" id="3.30.2160.10">
    <property type="entry name" value="Hect, E3 ligase catalytic domain"/>
    <property type="match status" value="1"/>
</dbReference>
<dbReference type="SMART" id="SM00119">
    <property type="entry name" value="HECTc"/>
    <property type="match status" value="1"/>
</dbReference>
<keyword evidence="14" id="KW-0131">Cell cycle</keyword>
<dbReference type="InterPro" id="IPR035983">
    <property type="entry name" value="Hect_E3_ubiquitin_ligase"/>
</dbReference>
<dbReference type="FunFam" id="3.30.2410.10:FF:000016">
    <property type="entry name" value="E3 ubiquitin-protein ligase HACE1 isoform X1"/>
    <property type="match status" value="1"/>
</dbReference>
<dbReference type="SMART" id="SM00248">
    <property type="entry name" value="ANK"/>
    <property type="match status" value="4"/>
</dbReference>
<keyword evidence="9 20" id="KW-0833">Ubl conjugation pathway</keyword>
<dbReference type="Gene3D" id="3.30.2410.10">
    <property type="entry name" value="Hect, E3 ligase catalytic domain"/>
    <property type="match status" value="1"/>
</dbReference>
<dbReference type="Gene3D" id="1.25.40.20">
    <property type="entry name" value="Ankyrin repeat-containing domain"/>
    <property type="match status" value="2"/>
</dbReference>
<evidence type="ECO:0000313" key="23">
    <source>
        <dbReference type="Proteomes" id="UP000694701"/>
    </source>
</evidence>
<keyword evidence="12 19" id="KW-0040">ANK repeat</keyword>
<evidence type="ECO:0000256" key="16">
    <source>
        <dbReference type="ARBA" id="ARBA00040370"/>
    </source>
</evidence>
<dbReference type="InterPro" id="IPR050409">
    <property type="entry name" value="E3_ubiq-protein_ligase"/>
</dbReference>
<evidence type="ECO:0000256" key="11">
    <source>
        <dbReference type="ARBA" id="ARBA00023034"/>
    </source>
</evidence>
<dbReference type="CDD" id="cd00078">
    <property type="entry name" value="HECTc"/>
    <property type="match status" value="1"/>
</dbReference>
<dbReference type="GO" id="GO:0007030">
    <property type="term" value="P:Golgi organization"/>
    <property type="evidence" value="ECO:0007669"/>
    <property type="project" value="TreeGrafter"/>
</dbReference>
<feature type="repeat" description="ANK" evidence="19">
    <location>
        <begin position="68"/>
        <end position="100"/>
    </location>
</feature>
<dbReference type="GO" id="GO:0061025">
    <property type="term" value="P:membrane fusion"/>
    <property type="evidence" value="ECO:0007669"/>
    <property type="project" value="TreeGrafter"/>
</dbReference>
<dbReference type="PANTHER" id="PTHR11254">
    <property type="entry name" value="HECT DOMAIN UBIQUITIN-PROTEIN LIGASE"/>
    <property type="match status" value="1"/>
</dbReference>
<dbReference type="PROSITE" id="PS50088">
    <property type="entry name" value="ANK_REPEAT"/>
    <property type="match status" value="3"/>
</dbReference>
<organism evidence="22 23">
    <name type="scientific">Cyprinus carpio</name>
    <name type="common">Common carp</name>
    <dbReference type="NCBI Taxonomy" id="7962"/>
    <lineage>
        <taxon>Eukaryota</taxon>
        <taxon>Metazoa</taxon>
        <taxon>Chordata</taxon>
        <taxon>Craniata</taxon>
        <taxon>Vertebrata</taxon>
        <taxon>Euteleostomi</taxon>
        <taxon>Actinopterygii</taxon>
        <taxon>Neopterygii</taxon>
        <taxon>Teleostei</taxon>
        <taxon>Ostariophysi</taxon>
        <taxon>Cypriniformes</taxon>
        <taxon>Cyprinidae</taxon>
        <taxon>Cyprininae</taxon>
        <taxon>Cyprinus</taxon>
    </lineage>
</organism>
<evidence type="ECO:0000256" key="7">
    <source>
        <dbReference type="ARBA" id="ARBA00022679"/>
    </source>
</evidence>
<evidence type="ECO:0000256" key="19">
    <source>
        <dbReference type="PROSITE-ProRule" id="PRU00023"/>
    </source>
</evidence>
<dbReference type="PROSITE" id="PS50297">
    <property type="entry name" value="ANK_REP_REGION"/>
    <property type="match status" value="3"/>
</dbReference>
<comment type="subcellular location">
    <subcellularLocation>
        <location evidence="3">Cytoplasm</location>
    </subcellularLocation>
    <subcellularLocation>
        <location evidence="2">Endoplasmic reticulum</location>
    </subcellularLocation>
    <subcellularLocation>
        <location evidence="15">Golgi apparatus</location>
        <location evidence="15">Golgi stack membrane</location>
    </subcellularLocation>
</comment>
<sequence>MERAMEHLNVQLNRLTRSLRRARTVELPEDSETAVYTLMPMVMADQHRSVSELLLNSKFDVNYAFGRVKRSLLHIAANCGSVECLVLLLKRGANPNYQDISGCTPLHLAARNGQKKCMGRLLEYNADVNICNNEGLTATVQCLLDSGADINRPNVSGATPLYFACSHGQRDTAQILLLRGAKYLPDKNGVSPLDLCVQGGYGETCEILIQHHSRLFQTLIQMTQNDDIKESMLRQVLEYVSQQSDSSYQRMLTSLAEVATTNGHKLLSLSSNFEVQTKSLLRIVRIFCHVFCLGPSSPNNGNDMVYNGNKTPRNQVFKPLELLWHSLDEWLVLISTELDKESTDATTSSSGNDIASLFLKKQEVDSSVSSENPPLLLDAKSVMKTPEGYADGQDVISMIANRLSAVIQAFYMCCSCQMPHGMTSPRFIEFVCKHDEVLKCFVTRNPKIIFNHFHFLLECPELMSRFMHIIKGQPFKDRCEWFYEHLLAGQPDSDMVHRPVNENDILLVHRDSIFRSSCEVVSKSSNEKLKQGIAVRFHGEEGMGQGVVREWFDILSSEIINPDYALFTQSADGTTFQPNSNSSVNPDHLNYFRFAGQILSLALYHRQLVNIYFTRSFYKHILGIPVSYQDVSSIDPEYAKNLQWILDNDISDLGLELTFSVETDVFGNMEEVPLKPGGTAIQVTQDNKEEYVQLVTELRMTRAIQPQINAFLQGFHTFIPPSLIQLFDEYELELLLSGMPEIDVMDWKKNTEYTSGYDLQEPVVQWFWEVVENLTQEERVLLLQFVTGSSRVPHGGFAFLMGGSGLQKFTIAAVPYTSNLLPTSSTCINMLKLPEYPSKDVLRDRLLVALHCGSYGYTMA</sequence>
<evidence type="ECO:0000256" key="17">
    <source>
        <dbReference type="ARBA" id="ARBA00041409"/>
    </source>
</evidence>
<dbReference type="InterPro" id="IPR000569">
    <property type="entry name" value="HECT_dom"/>
</dbReference>
<feature type="active site" description="Glycyl thioester intermediate" evidence="20">
    <location>
        <position position="827"/>
    </location>
</feature>
<protein>
    <recommendedName>
        <fullName evidence="16">E3 ubiquitin-protein ligase HACE1</fullName>
        <ecNumber evidence="5">2.3.2.26</ecNumber>
    </recommendedName>
    <alternativeName>
        <fullName evidence="18">HECT domain and ankyrin repeat-containing E3 ubiquitin-protein ligase 1</fullName>
    </alternativeName>
    <alternativeName>
        <fullName evidence="17">HECT-type E3 ubiquitin transferase HACE1</fullName>
    </alternativeName>
</protein>
<name>A0A8C2EII2_CYPCA</name>
<dbReference type="GO" id="GO:0032580">
    <property type="term" value="C:Golgi cisterna membrane"/>
    <property type="evidence" value="ECO:0007669"/>
    <property type="project" value="UniProtKB-SubCell"/>
</dbReference>
<evidence type="ECO:0000256" key="5">
    <source>
        <dbReference type="ARBA" id="ARBA00012485"/>
    </source>
</evidence>
<dbReference type="FunFam" id="1.25.40.20:FF:000256">
    <property type="entry name" value="HECT domain and ankyrin repeat containing E3 ubiquitin protein ligase 1"/>
    <property type="match status" value="1"/>
</dbReference>
<dbReference type="SUPFAM" id="SSF48403">
    <property type="entry name" value="Ankyrin repeat"/>
    <property type="match status" value="1"/>
</dbReference>
<dbReference type="PRINTS" id="PR01415">
    <property type="entry name" value="ANKYRIN"/>
</dbReference>
<dbReference type="Gene3D" id="3.90.1750.10">
    <property type="entry name" value="Hect, E3 ligase catalytic domains"/>
    <property type="match status" value="1"/>
</dbReference>
<dbReference type="PANTHER" id="PTHR11254:SF363">
    <property type="entry name" value="E3 UBIQUITIN-PROTEIN LIGASE HACE1"/>
    <property type="match status" value="1"/>
</dbReference>
<evidence type="ECO:0000256" key="20">
    <source>
        <dbReference type="PROSITE-ProRule" id="PRU00104"/>
    </source>
</evidence>
<dbReference type="Pfam" id="PF00632">
    <property type="entry name" value="HECT"/>
    <property type="match status" value="1"/>
</dbReference>
<dbReference type="Ensembl" id="ENSCCRT00020042620.1">
    <property type="protein sequence ID" value="ENSCCRP00020039041.1"/>
    <property type="gene ID" value="ENSCCRG00020017126.1"/>
</dbReference>
<dbReference type="GO" id="GO:0000209">
    <property type="term" value="P:protein polyubiquitination"/>
    <property type="evidence" value="ECO:0007669"/>
    <property type="project" value="TreeGrafter"/>
</dbReference>
<evidence type="ECO:0000259" key="21">
    <source>
        <dbReference type="PROSITE" id="PS50237"/>
    </source>
</evidence>
<evidence type="ECO:0000256" key="6">
    <source>
        <dbReference type="ARBA" id="ARBA00022490"/>
    </source>
</evidence>
<dbReference type="GO" id="GO:0005783">
    <property type="term" value="C:endoplasmic reticulum"/>
    <property type="evidence" value="ECO:0007669"/>
    <property type="project" value="UniProtKB-SubCell"/>
</dbReference>
<dbReference type="FunFam" id="3.30.2160.10:FF:000001">
    <property type="entry name" value="E3 ubiquitin-protein ligase NEDD4-like"/>
    <property type="match status" value="1"/>
</dbReference>
<evidence type="ECO:0000256" key="9">
    <source>
        <dbReference type="ARBA" id="ARBA00022786"/>
    </source>
</evidence>
<dbReference type="GO" id="GO:0061630">
    <property type="term" value="F:ubiquitin protein ligase activity"/>
    <property type="evidence" value="ECO:0007669"/>
    <property type="project" value="UniProtKB-EC"/>
</dbReference>
<evidence type="ECO:0000256" key="15">
    <source>
        <dbReference type="ARBA" id="ARBA00037859"/>
    </source>
</evidence>
<evidence type="ECO:0000256" key="4">
    <source>
        <dbReference type="ARBA" id="ARBA00004906"/>
    </source>
</evidence>
<keyword evidence="10" id="KW-0256">Endoplasmic reticulum</keyword>
<keyword evidence="8" id="KW-0677">Repeat</keyword>
<keyword evidence="11" id="KW-0333">Golgi apparatus</keyword>
<dbReference type="GO" id="GO:0000139">
    <property type="term" value="C:Golgi membrane"/>
    <property type="evidence" value="ECO:0007669"/>
    <property type="project" value="TreeGrafter"/>
</dbReference>
<evidence type="ECO:0000256" key="18">
    <source>
        <dbReference type="ARBA" id="ARBA00042378"/>
    </source>
</evidence>
<proteinExistence type="predicted"/>
<dbReference type="GO" id="GO:0006511">
    <property type="term" value="P:ubiquitin-dependent protein catabolic process"/>
    <property type="evidence" value="ECO:0007669"/>
    <property type="project" value="TreeGrafter"/>
</dbReference>
<evidence type="ECO:0000256" key="3">
    <source>
        <dbReference type="ARBA" id="ARBA00004496"/>
    </source>
</evidence>
<dbReference type="Pfam" id="PF12796">
    <property type="entry name" value="Ank_2"/>
    <property type="match status" value="2"/>
</dbReference>
<reference evidence="22" key="1">
    <citation type="submission" date="2025-08" db="UniProtKB">
        <authorList>
            <consortium name="Ensembl"/>
        </authorList>
    </citation>
    <scope>IDENTIFICATION</scope>
</reference>
<keyword evidence="6" id="KW-0963">Cytoplasm</keyword>
<comment type="pathway">
    <text evidence="4">Protein modification; protein ubiquitination.</text>
</comment>